<keyword evidence="1" id="KW-0472">Membrane</keyword>
<feature type="transmembrane region" description="Helical" evidence="1">
    <location>
        <begin position="118"/>
        <end position="138"/>
    </location>
</feature>
<dbReference type="AlphaFoldDB" id="A0A7G9GN26"/>
<dbReference type="EMBL" id="CP060636">
    <property type="protein sequence ID" value="QNM12208.1"/>
    <property type="molecule type" value="Genomic_DNA"/>
</dbReference>
<sequence length="232" mass="28208">MKKFDVNIPEQEIEHMHWLCEQEWQLVSARQETNDLRRLKRFLYFDLHRFTAIAFLSLMLTILILWCMQININESMTIYFISLGFFSIFEMFKDMYYHTSELCSPVYLHAGRRFLMKNIAISIIMLGMLLLISLIHLILSDFMISFIILYAYIPLFLIQCMYLIFLPYIHSYIQAMIIYITTFAIYEYIVCYFDLYNPFIIILFFIILLCFYFFNSIYQYFKIRKAGNIIWN</sequence>
<gene>
    <name evidence="2" type="ORF">H9Q80_18520</name>
</gene>
<dbReference type="RefSeq" id="WP_117453832.1">
    <property type="nucleotide sequence ID" value="NZ_CP060636.1"/>
</dbReference>
<feature type="transmembrane region" description="Helical" evidence="1">
    <location>
        <begin position="144"/>
        <end position="165"/>
    </location>
</feature>
<feature type="transmembrane region" description="Helical" evidence="1">
    <location>
        <begin position="78"/>
        <end position="97"/>
    </location>
</feature>
<evidence type="ECO:0000313" key="2">
    <source>
        <dbReference type="EMBL" id="QNM12208.1"/>
    </source>
</evidence>
<keyword evidence="1" id="KW-1133">Transmembrane helix</keyword>
<reference evidence="2 3" key="1">
    <citation type="submission" date="2020-08" db="EMBL/GenBank/DDBJ databases">
        <authorList>
            <person name="Liu C."/>
            <person name="Sun Q."/>
        </authorList>
    </citation>
    <scope>NUCLEOTIDE SEQUENCE [LARGE SCALE GENOMIC DNA]</scope>
    <source>
        <strain evidence="2 3">NSJ-61</strain>
    </source>
</reference>
<keyword evidence="1" id="KW-0812">Transmembrane</keyword>
<protein>
    <submittedName>
        <fullName evidence="2">Uncharacterized protein</fullName>
    </submittedName>
</protein>
<evidence type="ECO:0000256" key="1">
    <source>
        <dbReference type="SAM" id="Phobius"/>
    </source>
</evidence>
<accession>A0A7G9GN26</accession>
<dbReference type="KEGG" id="ehn:H9Q80_18520"/>
<feature type="transmembrane region" description="Helical" evidence="1">
    <location>
        <begin position="172"/>
        <end position="189"/>
    </location>
</feature>
<proteinExistence type="predicted"/>
<evidence type="ECO:0000313" key="3">
    <source>
        <dbReference type="Proteomes" id="UP000515856"/>
    </source>
</evidence>
<dbReference type="Proteomes" id="UP000515856">
    <property type="component" value="Chromosome"/>
</dbReference>
<name>A0A7G9GN26_9FIRM</name>
<organism evidence="2 3">
    <name type="scientific">[Eubacterium] hominis</name>
    <dbReference type="NCBI Taxonomy" id="2764325"/>
    <lineage>
        <taxon>Bacteria</taxon>
        <taxon>Bacillati</taxon>
        <taxon>Bacillota</taxon>
        <taxon>Erysipelotrichia</taxon>
        <taxon>Erysipelotrichales</taxon>
        <taxon>Erysipelotrichaceae</taxon>
        <taxon>Amedibacillus</taxon>
    </lineage>
</organism>
<keyword evidence="3" id="KW-1185">Reference proteome</keyword>
<feature type="transmembrane region" description="Helical" evidence="1">
    <location>
        <begin position="47"/>
        <end position="72"/>
    </location>
</feature>
<feature type="transmembrane region" description="Helical" evidence="1">
    <location>
        <begin position="195"/>
        <end position="214"/>
    </location>
</feature>